<proteinExistence type="predicted"/>
<sequence>MSRWFLGYGYGYAMSSSTVSNISWEETLLTEGVSGTVYEGFIGVSFGLLQNSSGASPYRCRCSASLHWLLLAGLEKLFVAELNVPLFVGIALKFLRIHLLPSRLEFMKQLKVGAKRDDLSSEEVIQPLVSDGGAAAVHQDEVISRNLEFLV</sequence>
<gene>
    <name evidence="1" type="ORF">C5167_039156</name>
</gene>
<evidence type="ECO:0000313" key="2">
    <source>
        <dbReference type="Proteomes" id="UP000316621"/>
    </source>
</evidence>
<dbReference type="Gramene" id="RZC46201">
    <property type="protein sequence ID" value="RZC46201"/>
    <property type="gene ID" value="C5167_039156"/>
</dbReference>
<keyword evidence="2" id="KW-1185">Reference proteome</keyword>
<dbReference type="AlphaFoldDB" id="A0A4Y7IET7"/>
<dbReference type="Proteomes" id="UP000316621">
    <property type="component" value="Chromosome 1"/>
</dbReference>
<accession>A0A4Y7IET7</accession>
<reference evidence="1 2" key="1">
    <citation type="journal article" date="2018" name="Science">
        <title>The opium poppy genome and morphinan production.</title>
        <authorList>
            <person name="Guo L."/>
            <person name="Winzer T."/>
            <person name="Yang X."/>
            <person name="Li Y."/>
            <person name="Ning Z."/>
            <person name="He Z."/>
            <person name="Teodor R."/>
            <person name="Lu Y."/>
            <person name="Bowser T.A."/>
            <person name="Graham I.A."/>
            <person name="Ye K."/>
        </authorList>
    </citation>
    <scope>NUCLEOTIDE SEQUENCE [LARGE SCALE GENOMIC DNA]</scope>
    <source>
        <strain evidence="2">cv. HN1</strain>
        <tissue evidence="1">Leaves</tissue>
    </source>
</reference>
<organism evidence="1 2">
    <name type="scientific">Papaver somniferum</name>
    <name type="common">Opium poppy</name>
    <dbReference type="NCBI Taxonomy" id="3469"/>
    <lineage>
        <taxon>Eukaryota</taxon>
        <taxon>Viridiplantae</taxon>
        <taxon>Streptophyta</taxon>
        <taxon>Embryophyta</taxon>
        <taxon>Tracheophyta</taxon>
        <taxon>Spermatophyta</taxon>
        <taxon>Magnoliopsida</taxon>
        <taxon>Ranunculales</taxon>
        <taxon>Papaveraceae</taxon>
        <taxon>Papaveroideae</taxon>
        <taxon>Papaver</taxon>
    </lineage>
</organism>
<protein>
    <submittedName>
        <fullName evidence="1">Uncharacterized protein</fullName>
    </submittedName>
</protein>
<name>A0A4Y7IET7_PAPSO</name>
<dbReference type="EMBL" id="CM010715">
    <property type="protein sequence ID" value="RZC46201.1"/>
    <property type="molecule type" value="Genomic_DNA"/>
</dbReference>
<evidence type="ECO:0000313" key="1">
    <source>
        <dbReference type="EMBL" id="RZC46201.1"/>
    </source>
</evidence>